<evidence type="ECO:0000313" key="11">
    <source>
        <dbReference type="Proteomes" id="UP000626026"/>
    </source>
</evidence>
<keyword evidence="11" id="KW-1185">Reference proteome</keyword>
<proteinExistence type="inferred from homology"/>
<dbReference type="Pfam" id="PF18364">
    <property type="entry name" value="Molybdopterin_N"/>
    <property type="match status" value="1"/>
</dbReference>
<evidence type="ECO:0000256" key="1">
    <source>
        <dbReference type="ARBA" id="ARBA00001942"/>
    </source>
</evidence>
<reference evidence="10 11" key="1">
    <citation type="journal article" date="2013" name="Int. J. Syst. Evol. Microbiol.">
        <title>Roseomonas aerophila sp. nov., isolated from air.</title>
        <authorList>
            <person name="Kim S.J."/>
            <person name="Weon H.Y."/>
            <person name="Ahn J.H."/>
            <person name="Hong S.B."/>
            <person name="Seok S.J."/>
            <person name="Whang K.S."/>
            <person name="Kwon S.W."/>
        </authorList>
    </citation>
    <scope>NUCLEOTIDE SEQUENCE [LARGE SCALE GENOMIC DNA]</scope>
    <source>
        <strain evidence="10 11">NBRC 108923</strain>
    </source>
</reference>
<evidence type="ECO:0000313" key="10">
    <source>
        <dbReference type="EMBL" id="MBC9207879.1"/>
    </source>
</evidence>
<evidence type="ECO:0000256" key="6">
    <source>
        <dbReference type="ARBA" id="ARBA00023002"/>
    </source>
</evidence>
<dbReference type="EMBL" id="JACTVA010000023">
    <property type="protein sequence ID" value="MBC9207879.1"/>
    <property type="molecule type" value="Genomic_DNA"/>
</dbReference>
<keyword evidence="3" id="KW-0500">Molybdenum</keyword>
<evidence type="ECO:0000256" key="4">
    <source>
        <dbReference type="ARBA" id="ARBA00022723"/>
    </source>
</evidence>
<dbReference type="RefSeq" id="WP_187785043.1">
    <property type="nucleotide sequence ID" value="NZ_JACTVA010000023.1"/>
</dbReference>
<dbReference type="InterPro" id="IPR041954">
    <property type="entry name" value="CT_DMSOR/BSOR/TMAOR"/>
</dbReference>
<dbReference type="Pfam" id="PF01568">
    <property type="entry name" value="Molydop_binding"/>
    <property type="match status" value="1"/>
</dbReference>
<dbReference type="SUPFAM" id="SSF50692">
    <property type="entry name" value="ADC-like"/>
    <property type="match status" value="1"/>
</dbReference>
<dbReference type="Gene3D" id="3.40.228.10">
    <property type="entry name" value="Dimethylsulfoxide Reductase, domain 2"/>
    <property type="match status" value="1"/>
</dbReference>
<evidence type="ECO:0000259" key="7">
    <source>
        <dbReference type="Pfam" id="PF00384"/>
    </source>
</evidence>
<organism evidence="10 11">
    <name type="scientific">Teichococcus aerophilus</name>
    <dbReference type="NCBI Taxonomy" id="1224513"/>
    <lineage>
        <taxon>Bacteria</taxon>
        <taxon>Pseudomonadati</taxon>
        <taxon>Pseudomonadota</taxon>
        <taxon>Alphaproteobacteria</taxon>
        <taxon>Acetobacterales</taxon>
        <taxon>Roseomonadaceae</taxon>
        <taxon>Roseomonas</taxon>
    </lineage>
</organism>
<evidence type="ECO:0000259" key="8">
    <source>
        <dbReference type="Pfam" id="PF01568"/>
    </source>
</evidence>
<dbReference type="InterPro" id="IPR006657">
    <property type="entry name" value="MoPterin_dinucl-bd_dom"/>
</dbReference>
<dbReference type="SUPFAM" id="SSF53706">
    <property type="entry name" value="Formate dehydrogenase/DMSO reductase, domains 1-3"/>
    <property type="match status" value="1"/>
</dbReference>
<evidence type="ECO:0000256" key="5">
    <source>
        <dbReference type="ARBA" id="ARBA00022764"/>
    </source>
</evidence>
<dbReference type="InterPro" id="IPR041460">
    <property type="entry name" value="Molybdopterin_N"/>
</dbReference>
<feature type="domain" description="Molybdopterin oxidoreductase" evidence="7">
    <location>
        <begin position="56"/>
        <end position="512"/>
    </location>
</feature>
<dbReference type="InterPro" id="IPR006655">
    <property type="entry name" value="Mopterin_OxRdtase_prok_CS"/>
</dbReference>
<keyword evidence="5" id="KW-0574">Periplasm</keyword>
<dbReference type="Gene3D" id="3.90.55.10">
    <property type="entry name" value="Dimethylsulfoxide Reductase, domain 3"/>
    <property type="match status" value="1"/>
</dbReference>
<dbReference type="CDD" id="cd02793">
    <property type="entry name" value="MopB_CT_DMSOR-BSOR-TMAOR"/>
    <property type="match status" value="1"/>
</dbReference>
<dbReference type="Pfam" id="PF00384">
    <property type="entry name" value="Molybdopterin"/>
    <property type="match status" value="1"/>
</dbReference>
<dbReference type="InterPro" id="IPR050612">
    <property type="entry name" value="Prok_Mopterin_Oxidored"/>
</dbReference>
<dbReference type="CDD" id="cd02769">
    <property type="entry name" value="MopB_DMSOR-BSOR-TMAOR"/>
    <property type="match status" value="1"/>
</dbReference>
<dbReference type="PROSITE" id="PS00932">
    <property type="entry name" value="MOLYBDOPTERIN_PROK_3"/>
    <property type="match status" value="1"/>
</dbReference>
<dbReference type="Gene3D" id="2.40.40.20">
    <property type="match status" value="1"/>
</dbReference>
<keyword evidence="6" id="KW-0560">Oxidoreductase</keyword>
<protein>
    <submittedName>
        <fullName evidence="10">Molybdopterin guanine dinucleotide-containing S/N-oxide reductase</fullName>
    </submittedName>
</protein>
<feature type="domain" description="Molybdopterin oxidoreductase N-terminal" evidence="9">
    <location>
        <begin position="13"/>
        <end position="50"/>
    </location>
</feature>
<dbReference type="InterPro" id="IPR009010">
    <property type="entry name" value="Asp_de-COase-like_dom_sf"/>
</dbReference>
<evidence type="ECO:0000256" key="2">
    <source>
        <dbReference type="ARBA" id="ARBA00010312"/>
    </source>
</evidence>
<dbReference type="PANTHER" id="PTHR43742:SF10">
    <property type="entry name" value="TRIMETHYLAMINE-N-OXIDE REDUCTASE 2"/>
    <property type="match status" value="1"/>
</dbReference>
<feature type="domain" description="Molybdopterin dinucleotide-binding" evidence="8">
    <location>
        <begin position="625"/>
        <end position="741"/>
    </location>
</feature>
<sequence length="768" mass="82474">MPDQPLPAGPQPHSAHWGAFSAQWDGKQLAVTPHPADPAPSPILGNFTDTLRHKARILRPAVRRGWLERGPGPTNRRGREDFVAPPWDEVLDRLAAELTRVKAQHGPQAVYGGSYGWSSAGRFHHAQSQIHRFMNVALGGYVRSVNSYSAGASQVILPHVMGSLETLFRRNVTWAQIEQHTDIILCFGGMALKNSMIASGGVSRHLEPDAIRRARARGTQFVLVGPIRDDLPPQAEAEWLPAAVGTDVALMLALCHTLAVEGLHDTGFLATHTTGYAVFERYLMGQDDGQAKDAAWAASLCGIPAETITGLARRLAAGRSLITVAHGLQRAEFGEQPIWASAVLAAMLGQIGLPGGGYSYALGAMGHYGRQVNAVPIPTMPQGTNGVRDFIPVARIADMLLNPGAPFEYNGQHLTYPEIKLVYWAGGNPFHHHQDLNRLREAFARVDTLVVQDNAWTASARHADIVLPATMTLERDDIGAAATDPLLVAMRAAAPPAGEARDDFAIFAGLAARMGVEHAFTEGRDAAQWLRHLYRRTQDALAARGLEAPDFATFWAHGEITLPSEPDDGGPLRAFRTDPAAHPLQTPSGRIEIASEAVAGFGYADCPGHPAWLPSTEQPDARHPLRLIANQPATRLHSQLDFGAYSQSGKRAGREVVRLHPEDAAQRGIAEGDVVRIFNDRGACLAAVCLSDAMAPGVIHLPTGAWYDPEPDPGAQPLCRHGNPNVLTRDLGTSRLAQGSCGQTTVAQVARYESTPPPVGAHMPPAGA</sequence>
<gene>
    <name evidence="10" type="ORF">IBL26_13625</name>
</gene>
<dbReference type="InterPro" id="IPR006656">
    <property type="entry name" value="Mopterin_OxRdtase"/>
</dbReference>
<accession>A0ABR7RNL8</accession>
<dbReference type="PANTHER" id="PTHR43742">
    <property type="entry name" value="TRIMETHYLAMINE-N-OXIDE REDUCTASE"/>
    <property type="match status" value="1"/>
</dbReference>
<dbReference type="Gene3D" id="3.40.50.740">
    <property type="match status" value="1"/>
</dbReference>
<comment type="similarity">
    <text evidence="2">Belongs to the prokaryotic molybdopterin-containing oxidoreductase family.</text>
</comment>
<name>A0ABR7RNL8_9PROT</name>
<evidence type="ECO:0000259" key="9">
    <source>
        <dbReference type="Pfam" id="PF18364"/>
    </source>
</evidence>
<comment type="cofactor">
    <cofactor evidence="1">
        <name>Mo-bis(molybdopterin guanine dinucleotide)</name>
        <dbReference type="ChEBI" id="CHEBI:60539"/>
    </cofactor>
</comment>
<evidence type="ECO:0000256" key="3">
    <source>
        <dbReference type="ARBA" id="ARBA00022505"/>
    </source>
</evidence>
<comment type="caution">
    <text evidence="10">The sequence shown here is derived from an EMBL/GenBank/DDBJ whole genome shotgun (WGS) entry which is preliminary data.</text>
</comment>
<keyword evidence="4" id="KW-0479">Metal-binding</keyword>
<dbReference type="Proteomes" id="UP000626026">
    <property type="component" value="Unassembled WGS sequence"/>
</dbReference>